<dbReference type="Pfam" id="PF13404">
    <property type="entry name" value="HTH_AsnC-type"/>
    <property type="match status" value="1"/>
</dbReference>
<proteinExistence type="predicted"/>
<dbReference type="InterPro" id="IPR000485">
    <property type="entry name" value="AsnC-type_HTH_dom"/>
</dbReference>
<evidence type="ECO:0000313" key="5">
    <source>
        <dbReference type="EMBL" id="KLU63820.1"/>
    </source>
</evidence>
<evidence type="ECO:0000259" key="4">
    <source>
        <dbReference type="PROSITE" id="PS50956"/>
    </source>
</evidence>
<gene>
    <name evidence="5" type="primary">lrpC</name>
    <name evidence="5" type="ORF">DEAC_c42760</name>
</gene>
<dbReference type="InterPro" id="IPR011008">
    <property type="entry name" value="Dimeric_a/b-barrel"/>
</dbReference>
<dbReference type="EMBL" id="LDZY01000024">
    <property type="protein sequence ID" value="KLU63820.1"/>
    <property type="molecule type" value="Genomic_DNA"/>
</dbReference>
<keyword evidence="6" id="KW-1185">Reference proteome</keyword>
<dbReference type="PRINTS" id="PR00033">
    <property type="entry name" value="HTHASNC"/>
</dbReference>
<evidence type="ECO:0000256" key="3">
    <source>
        <dbReference type="ARBA" id="ARBA00023163"/>
    </source>
</evidence>
<dbReference type="PROSITE" id="PS50956">
    <property type="entry name" value="HTH_ASNC_2"/>
    <property type="match status" value="1"/>
</dbReference>
<keyword evidence="3" id="KW-0804">Transcription</keyword>
<dbReference type="Gene3D" id="1.10.10.10">
    <property type="entry name" value="Winged helix-like DNA-binding domain superfamily/Winged helix DNA-binding domain"/>
    <property type="match status" value="1"/>
</dbReference>
<dbReference type="STRING" id="476652.DEAC_c42760"/>
<dbReference type="GO" id="GO:0043200">
    <property type="term" value="P:response to amino acid"/>
    <property type="evidence" value="ECO:0007669"/>
    <property type="project" value="TreeGrafter"/>
</dbReference>
<dbReference type="Pfam" id="PF01037">
    <property type="entry name" value="AsnC_trans_reg"/>
    <property type="match status" value="1"/>
</dbReference>
<dbReference type="PATRIC" id="fig|476652.3.peg.4525"/>
<evidence type="ECO:0000256" key="2">
    <source>
        <dbReference type="ARBA" id="ARBA00023125"/>
    </source>
</evidence>
<dbReference type="Proteomes" id="UP000036356">
    <property type="component" value="Unassembled WGS sequence"/>
</dbReference>
<dbReference type="InterPro" id="IPR036390">
    <property type="entry name" value="WH_DNA-bd_sf"/>
</dbReference>
<evidence type="ECO:0000313" key="6">
    <source>
        <dbReference type="Proteomes" id="UP000036356"/>
    </source>
</evidence>
<dbReference type="AlphaFoldDB" id="A0A0J1FK34"/>
<name>A0A0J1FK34_9FIRM</name>
<dbReference type="InterPro" id="IPR019888">
    <property type="entry name" value="Tscrpt_reg_AsnC-like"/>
</dbReference>
<feature type="domain" description="HTH asnC-type" evidence="4">
    <location>
        <begin position="2"/>
        <end position="63"/>
    </location>
</feature>
<comment type="caution">
    <text evidence="5">The sequence shown here is derived from an EMBL/GenBank/DDBJ whole genome shotgun (WGS) entry which is preliminary data.</text>
</comment>
<reference evidence="5 6" key="1">
    <citation type="submission" date="2015-06" db="EMBL/GenBank/DDBJ databases">
        <title>Draft genome of the moderately acidophilic sulfate reducer Candidatus Desulfosporosinus acididurans strain M1.</title>
        <authorList>
            <person name="Poehlein A."/>
            <person name="Petzsch P."/>
            <person name="Johnson B.D."/>
            <person name="Schloemann M."/>
            <person name="Daniel R."/>
            <person name="Muehling M."/>
        </authorList>
    </citation>
    <scope>NUCLEOTIDE SEQUENCE [LARGE SCALE GENOMIC DNA]</scope>
    <source>
        <strain evidence="5 6">M1</strain>
    </source>
</reference>
<dbReference type="GO" id="GO:0005829">
    <property type="term" value="C:cytosol"/>
    <property type="evidence" value="ECO:0007669"/>
    <property type="project" value="TreeGrafter"/>
</dbReference>
<dbReference type="GO" id="GO:0043565">
    <property type="term" value="F:sequence-specific DNA binding"/>
    <property type="evidence" value="ECO:0007669"/>
    <property type="project" value="InterPro"/>
</dbReference>
<dbReference type="SUPFAM" id="SSF54909">
    <property type="entry name" value="Dimeric alpha+beta barrel"/>
    <property type="match status" value="1"/>
</dbReference>
<dbReference type="SUPFAM" id="SSF46785">
    <property type="entry name" value="Winged helix' DNA-binding domain"/>
    <property type="match status" value="1"/>
</dbReference>
<dbReference type="SMART" id="SM00344">
    <property type="entry name" value="HTH_ASNC"/>
    <property type="match status" value="1"/>
</dbReference>
<dbReference type="InterPro" id="IPR036388">
    <property type="entry name" value="WH-like_DNA-bd_sf"/>
</dbReference>
<dbReference type="RefSeq" id="WP_047812034.1">
    <property type="nucleotide sequence ID" value="NZ_LDZY01000024.1"/>
</dbReference>
<dbReference type="Gene3D" id="3.30.70.920">
    <property type="match status" value="1"/>
</dbReference>
<protein>
    <submittedName>
        <fullName evidence="5">HTH-type transcriptional regulator LrpC</fullName>
    </submittedName>
</protein>
<accession>A0A0J1FK34</accession>
<dbReference type="PANTHER" id="PTHR30154:SF55">
    <property type="entry name" value="HTH-TYPE TRANSCRIPTIONAL REGULATOR LRPB"/>
    <property type="match status" value="1"/>
</dbReference>
<dbReference type="InterPro" id="IPR019887">
    <property type="entry name" value="Tscrpt_reg_AsnC/Lrp_C"/>
</dbReference>
<dbReference type="PANTHER" id="PTHR30154">
    <property type="entry name" value="LEUCINE-RESPONSIVE REGULATORY PROTEIN"/>
    <property type="match status" value="1"/>
</dbReference>
<evidence type="ECO:0000256" key="1">
    <source>
        <dbReference type="ARBA" id="ARBA00023015"/>
    </source>
</evidence>
<sequence length="137" mass="15341">MLDKTDLAILELLKANCKVHLRDIGEAIHLTGQAVANRISRMESLGVIKGYTALIDEELLGKTLTAYVTVFMKTTDHKAFQIFVKDNSSVMEAYRISGDGCYMLKVQVNSQTDLNHFLDSILQYGNYRINIGIGKIK</sequence>
<organism evidence="5 6">
    <name type="scientific">Desulfosporosinus acididurans</name>
    <dbReference type="NCBI Taxonomy" id="476652"/>
    <lineage>
        <taxon>Bacteria</taxon>
        <taxon>Bacillati</taxon>
        <taxon>Bacillota</taxon>
        <taxon>Clostridia</taxon>
        <taxon>Eubacteriales</taxon>
        <taxon>Desulfitobacteriaceae</taxon>
        <taxon>Desulfosporosinus</taxon>
    </lineage>
</organism>
<keyword evidence="1" id="KW-0805">Transcription regulation</keyword>
<keyword evidence="2" id="KW-0238">DNA-binding</keyword>